<organism evidence="4 5">
    <name type="scientific">Thermoclostridium caenicola</name>
    <dbReference type="NCBI Taxonomy" id="659425"/>
    <lineage>
        <taxon>Bacteria</taxon>
        <taxon>Bacillati</taxon>
        <taxon>Bacillota</taxon>
        <taxon>Clostridia</taxon>
        <taxon>Eubacteriales</taxon>
        <taxon>Oscillospiraceae</taxon>
        <taxon>Thermoclostridium</taxon>
    </lineage>
</organism>
<dbReference type="InterPro" id="IPR001119">
    <property type="entry name" value="SLH_dom"/>
</dbReference>
<feature type="domain" description="SLH" evidence="3">
    <location>
        <begin position="85"/>
        <end position="148"/>
    </location>
</feature>
<feature type="signal peptide" evidence="2">
    <location>
        <begin position="1"/>
        <end position="26"/>
    </location>
</feature>
<name>A0A1M6HLA7_9FIRM</name>
<feature type="chain" id="PRO_5009918143" evidence="2">
    <location>
        <begin position="27"/>
        <end position="766"/>
    </location>
</feature>
<dbReference type="EMBL" id="FQZP01000033">
    <property type="protein sequence ID" value="SHJ22973.1"/>
    <property type="molecule type" value="Genomic_DNA"/>
</dbReference>
<dbReference type="PROSITE" id="PS51272">
    <property type="entry name" value="SLH"/>
    <property type="match status" value="1"/>
</dbReference>
<dbReference type="AlphaFoldDB" id="A0A1M6HLA7"/>
<proteinExistence type="predicted"/>
<keyword evidence="2" id="KW-0732">Signal</keyword>
<protein>
    <submittedName>
        <fullName evidence="4">S-layer homology domain-containing protein</fullName>
    </submittedName>
</protein>
<dbReference type="Pfam" id="PF00395">
    <property type="entry name" value="SLH"/>
    <property type="match status" value="2"/>
</dbReference>
<accession>A0A1M6HLA7</accession>
<evidence type="ECO:0000259" key="3">
    <source>
        <dbReference type="PROSITE" id="PS51272"/>
    </source>
</evidence>
<gene>
    <name evidence="4" type="ORF">SAMN05444373_103321</name>
</gene>
<keyword evidence="1" id="KW-0677">Repeat</keyword>
<evidence type="ECO:0000313" key="4">
    <source>
        <dbReference type="EMBL" id="SHJ22973.1"/>
    </source>
</evidence>
<reference evidence="4 5" key="1">
    <citation type="submission" date="2016-11" db="EMBL/GenBank/DDBJ databases">
        <authorList>
            <person name="Varghese N."/>
            <person name="Submissions S."/>
        </authorList>
    </citation>
    <scope>NUCLEOTIDE SEQUENCE [LARGE SCALE GENOMIC DNA]</scope>
    <source>
        <strain evidence="4 5">DSM 19027</strain>
    </source>
</reference>
<keyword evidence="5" id="KW-1185">Reference proteome</keyword>
<dbReference type="OrthoDB" id="1699243at2"/>
<dbReference type="Proteomes" id="UP000324781">
    <property type="component" value="Unassembled WGS sequence"/>
</dbReference>
<evidence type="ECO:0000313" key="5">
    <source>
        <dbReference type="Proteomes" id="UP000324781"/>
    </source>
</evidence>
<dbReference type="RefSeq" id="WP_149679019.1">
    <property type="nucleotide sequence ID" value="NZ_FQZP01000033.1"/>
</dbReference>
<evidence type="ECO:0000256" key="2">
    <source>
        <dbReference type="SAM" id="SignalP"/>
    </source>
</evidence>
<sequence length="766" mass="85256">MKKMFMFFLAVTLLATGLYIPFPAAAANASEPAYAQSMQRLMDLGIFSRTEPERMELEKALTREQLATVVILLNGHEDKISLYRNANLFPDVAPSRWSAGYIGAAVKLGYMRARADGRFHPEADVTFAEISEIFGKLLRYKDYNLAGSYPDNYVNLMANLGILDGISYSANKAVTRGQAAVMVDRLLSAKVFGDSREFIDTVSVYRRMIILENNFVNKNADERKIVTDIGVFYLEPSLAIPQAGRQYIARFRDGQITQLAQAGLNYRELSVKYVASGKILTHDGKTEYLPSNVTWYYQAAPSSLDMVMANIRTNSSLVIGTRKDGTGYGVLFDPVYSQPRVITPGMTPGMLENLYGGKTIDRDGKYISPAQIEAEDVVYEVTDIWGDHAYVVIHANSVSGEITAILPSKISPRFIEVDGVSYPLSDDFPIEKITGQGGLQVDQRAKVLLDGNGQAVDIILEGDSDNRDFVLVLNAYDKPSTEIEDYGRKRHYVTLLHADGSKKTYLTEQSEIEQKGRIARYAIIKTGKKQDDYDTVKLTRLEYESYGTVRIDKDNRMLDNSTVTNDVVIFNMIDNIYGTDSVASVLKWSDLPGGYIQSGKVLYMRKTGDFQDIDVLYLDNILDQGVAYGLVTQISSTYNPMAGTAIHTATIMIGGKNYIYSYAEGNYHVGQVLRVKFNGQEITGVDKSITAAVVSTMVDAVDSSRIRIRGVTYSFRSDITILKYDGETWKTTGTSDIVKGDNHRYISVYLDKPINFGGKVVLITMR</sequence>
<evidence type="ECO:0000256" key="1">
    <source>
        <dbReference type="ARBA" id="ARBA00022737"/>
    </source>
</evidence>